<reference evidence="5 6" key="1">
    <citation type="journal article" date="2017" name="Syst. Appl. Microbiol.">
        <title>Lebetimonas natsushimae sp. nov., a novel strictly anaerobic, moderately thermophilic chemoautotroph isolated from a deep-sea hydrothermal vent polychaete nest in the Mid-Okinawa Trough.</title>
        <authorList>
            <person name="Nagata R."/>
            <person name="Takaki Y."/>
            <person name="Tame A."/>
            <person name="Nunoura T."/>
            <person name="Muto H."/>
            <person name="Mino S."/>
            <person name="Sawayama S."/>
            <person name="Takai K."/>
            <person name="Nakagawa S."/>
        </authorList>
    </citation>
    <scope>NUCLEOTIDE SEQUENCE [LARGE SCALE GENOMIC DNA]</scope>
    <source>
        <strain evidence="5 6">HS1857</strain>
    </source>
</reference>
<dbReference type="EMBL" id="BDME01000008">
    <property type="protein sequence ID" value="GAX88391.1"/>
    <property type="molecule type" value="Genomic_DNA"/>
</dbReference>
<name>A0A292YHT5_9BACT</name>
<dbReference type="PANTHER" id="PTHR44943">
    <property type="entry name" value="CELLULOSE SYNTHASE OPERON PROTEIN C"/>
    <property type="match status" value="1"/>
</dbReference>
<dbReference type="AlphaFoldDB" id="A0A292YHT5"/>
<evidence type="ECO:0000259" key="4">
    <source>
        <dbReference type="Pfam" id="PF16261"/>
    </source>
</evidence>
<dbReference type="SMART" id="SM00028">
    <property type="entry name" value="TPR"/>
    <property type="match status" value="3"/>
</dbReference>
<sequence>MATINYEYSQSFFEILNRYKFTLAISTYNSNQVFLLGTYNNKLTIDYKTIKRPMGMYSDAKSFYIGEKNSIYHFANFIAATEKLEPKDKYNACFLPLNIHNTGMIDIHEMAKGDDLYFVNTKFSCISTLKDDVSFKVYWKPWFISKLEPVDKCHLNGIALYNNKPKYATALSTTDTPLGWKKYKADGGVLIDVTENKIILDKLSMPHSPKIYANALFYLESGKGTLNVYDFKTKKTATIVKLPGFTRGLRFFDRFALVGVSKVRESATFSGLEITKLEKRVCGVWVVDIISKKIVGFFEFKEGIDEIFDITLLPYPQVAMYGLDNELVDYSYILDNEDSSISEIPKDSIQTAYSLHEKAKELYDKGEKEKAIELYKKSLEKDENFFPSLHLMGVALKDLGRLDEAEEVLLKALEKDASVAEVYNILGNIYYEKNETEKAKKYLKKAYELDKNLKEAKKLLNKINKK</sequence>
<dbReference type="PANTHER" id="PTHR44943:SF8">
    <property type="entry name" value="TPR REPEAT-CONTAINING PROTEIN MJ0263"/>
    <property type="match status" value="1"/>
</dbReference>
<dbReference type="NCBIfam" id="TIGR03032">
    <property type="entry name" value="TIGR03032 family protein"/>
    <property type="match status" value="1"/>
</dbReference>
<dbReference type="InterPro" id="IPR017481">
    <property type="entry name" value="CHP03032"/>
</dbReference>
<dbReference type="PROSITE" id="PS50005">
    <property type="entry name" value="TPR"/>
    <property type="match status" value="1"/>
</dbReference>
<evidence type="ECO:0000313" key="6">
    <source>
        <dbReference type="Proteomes" id="UP000217944"/>
    </source>
</evidence>
<dbReference type="Pfam" id="PF16261">
    <property type="entry name" value="DUF4915"/>
    <property type="match status" value="1"/>
</dbReference>
<dbReference type="Gene3D" id="1.25.40.10">
    <property type="entry name" value="Tetratricopeptide repeat domain"/>
    <property type="match status" value="1"/>
</dbReference>
<comment type="caution">
    <text evidence="5">The sequence shown here is derived from an EMBL/GenBank/DDBJ whole genome shotgun (WGS) entry which is preliminary data.</text>
</comment>
<dbReference type="InterPro" id="IPR051685">
    <property type="entry name" value="Ycf3/AcsC/BcsC/TPR_MFPF"/>
</dbReference>
<dbReference type="PROSITE" id="PS50293">
    <property type="entry name" value="TPR_REGION"/>
    <property type="match status" value="1"/>
</dbReference>
<dbReference type="OrthoDB" id="238183at2"/>
<proteinExistence type="predicted"/>
<organism evidence="5 6">
    <name type="scientific">Lebetimonas natsushimae</name>
    <dbReference type="NCBI Taxonomy" id="1936991"/>
    <lineage>
        <taxon>Bacteria</taxon>
        <taxon>Pseudomonadati</taxon>
        <taxon>Campylobacterota</taxon>
        <taxon>Epsilonproteobacteria</taxon>
        <taxon>Nautiliales</taxon>
        <taxon>Nautiliaceae</taxon>
        <taxon>Lebetimonas</taxon>
    </lineage>
</organism>
<dbReference type="Pfam" id="PF13181">
    <property type="entry name" value="TPR_8"/>
    <property type="match status" value="1"/>
</dbReference>
<feature type="domain" description="Conserved hypothetical protein CHP03032" evidence="4">
    <location>
        <begin position="11"/>
        <end position="318"/>
    </location>
</feature>
<dbReference type="InterPro" id="IPR019734">
    <property type="entry name" value="TPR_rpt"/>
</dbReference>
<dbReference type="Proteomes" id="UP000217944">
    <property type="component" value="Unassembled WGS sequence"/>
</dbReference>
<keyword evidence="1" id="KW-0677">Repeat</keyword>
<dbReference type="InterPro" id="IPR011990">
    <property type="entry name" value="TPR-like_helical_dom_sf"/>
</dbReference>
<evidence type="ECO:0000256" key="3">
    <source>
        <dbReference type="PROSITE-ProRule" id="PRU00339"/>
    </source>
</evidence>
<evidence type="ECO:0000313" key="5">
    <source>
        <dbReference type="EMBL" id="GAX88391.1"/>
    </source>
</evidence>
<protein>
    <recommendedName>
        <fullName evidence="4">Conserved hypothetical protein CHP03032 domain-containing protein</fullName>
    </recommendedName>
</protein>
<keyword evidence="6" id="KW-1185">Reference proteome</keyword>
<dbReference type="RefSeq" id="WP_096260220.1">
    <property type="nucleotide sequence ID" value="NZ_BDME01000008.1"/>
</dbReference>
<dbReference type="Pfam" id="PF13424">
    <property type="entry name" value="TPR_12"/>
    <property type="match status" value="1"/>
</dbReference>
<keyword evidence="2 3" id="KW-0802">TPR repeat</keyword>
<gene>
    <name evidence="5" type="ORF">LNAT_P1693</name>
</gene>
<dbReference type="SUPFAM" id="SSF63825">
    <property type="entry name" value="YWTD domain"/>
    <property type="match status" value="1"/>
</dbReference>
<feature type="repeat" description="TPR" evidence="3">
    <location>
        <begin position="420"/>
        <end position="453"/>
    </location>
</feature>
<dbReference type="SUPFAM" id="SSF48452">
    <property type="entry name" value="TPR-like"/>
    <property type="match status" value="1"/>
</dbReference>
<accession>A0A292YHT5</accession>
<evidence type="ECO:0000256" key="1">
    <source>
        <dbReference type="ARBA" id="ARBA00022737"/>
    </source>
</evidence>
<evidence type="ECO:0000256" key="2">
    <source>
        <dbReference type="ARBA" id="ARBA00022803"/>
    </source>
</evidence>